<dbReference type="EMBL" id="CP036281">
    <property type="protein sequence ID" value="QDU78986.1"/>
    <property type="molecule type" value="Genomic_DNA"/>
</dbReference>
<feature type="region of interest" description="Disordered" evidence="1">
    <location>
        <begin position="309"/>
        <end position="336"/>
    </location>
</feature>
<keyword evidence="3" id="KW-1185">Reference proteome</keyword>
<evidence type="ECO:0000313" key="2">
    <source>
        <dbReference type="EMBL" id="QDU78986.1"/>
    </source>
</evidence>
<gene>
    <name evidence="2" type="ORF">Pla110_06900</name>
</gene>
<protein>
    <submittedName>
        <fullName evidence="2">Uncharacterized protein</fullName>
    </submittedName>
</protein>
<name>A0A518CIC8_9PLAN</name>
<sequence>MSNLFVRMNTDRSETPASLENMFAGSTSTSCWLIGGGPSLTEESAKIIQQTPSPRMCINLAGAGLIRPTFWTSYDPSTRFHKSIYFDAGITKFVHKRRALDLVPESSFKVCDCPNLYFFDRQRDRQFHDFLAPHHSGIVDWSDSMVQAIDILYRLGFRTLFLVGCEMRVQPSVAQQTRAREAGVVYESGELLKDFLRRCEEKGLSVEELESVEREEQYHFAETKSLKAAASAESHYFRIAQYLRLCRRAMSLAGLRLVSVTPESRLNDYFPYLSLDEAAFEIKNETGDPAVETTDGLYRQLTDRRVDFRGPMRDFKPPVDQSRESPEPQRKRDNQHEFLVEAEGFENKKPRAAGAGQLRLQAQHMEQVPVHVKEEG</sequence>
<dbReference type="Proteomes" id="UP000317178">
    <property type="component" value="Chromosome"/>
</dbReference>
<accession>A0A518CIC8</accession>
<reference evidence="2 3" key="1">
    <citation type="submission" date="2019-02" db="EMBL/GenBank/DDBJ databases">
        <title>Deep-cultivation of Planctomycetes and their phenomic and genomic characterization uncovers novel biology.</title>
        <authorList>
            <person name="Wiegand S."/>
            <person name="Jogler M."/>
            <person name="Boedeker C."/>
            <person name="Pinto D."/>
            <person name="Vollmers J."/>
            <person name="Rivas-Marin E."/>
            <person name="Kohn T."/>
            <person name="Peeters S.H."/>
            <person name="Heuer A."/>
            <person name="Rast P."/>
            <person name="Oberbeckmann S."/>
            <person name="Bunk B."/>
            <person name="Jeske O."/>
            <person name="Meyerdierks A."/>
            <person name="Storesund J.E."/>
            <person name="Kallscheuer N."/>
            <person name="Luecker S."/>
            <person name="Lage O.M."/>
            <person name="Pohl T."/>
            <person name="Merkel B.J."/>
            <person name="Hornburger P."/>
            <person name="Mueller R.-W."/>
            <person name="Bruemmer F."/>
            <person name="Labrenz M."/>
            <person name="Spormann A.M."/>
            <person name="Op den Camp H."/>
            <person name="Overmann J."/>
            <person name="Amann R."/>
            <person name="Jetten M.S.M."/>
            <person name="Mascher T."/>
            <person name="Medema M.H."/>
            <person name="Devos D.P."/>
            <person name="Kaster A.-K."/>
            <person name="Ovreas L."/>
            <person name="Rohde M."/>
            <person name="Galperin M.Y."/>
            <person name="Jogler C."/>
        </authorList>
    </citation>
    <scope>NUCLEOTIDE SEQUENCE [LARGE SCALE GENOMIC DNA]</scope>
    <source>
        <strain evidence="2 3">Pla110</strain>
    </source>
</reference>
<dbReference type="OrthoDB" id="210114at2"/>
<evidence type="ECO:0000313" key="3">
    <source>
        <dbReference type="Proteomes" id="UP000317178"/>
    </source>
</evidence>
<dbReference type="KEGG" id="plon:Pla110_06900"/>
<dbReference type="RefSeq" id="WP_144993214.1">
    <property type="nucleotide sequence ID" value="NZ_CP036281.1"/>
</dbReference>
<dbReference type="AlphaFoldDB" id="A0A518CIC8"/>
<proteinExistence type="predicted"/>
<dbReference type="PROSITE" id="PS51257">
    <property type="entry name" value="PROKAR_LIPOPROTEIN"/>
    <property type="match status" value="1"/>
</dbReference>
<evidence type="ECO:0000256" key="1">
    <source>
        <dbReference type="SAM" id="MobiDB-lite"/>
    </source>
</evidence>
<organism evidence="2 3">
    <name type="scientific">Polystyrenella longa</name>
    <dbReference type="NCBI Taxonomy" id="2528007"/>
    <lineage>
        <taxon>Bacteria</taxon>
        <taxon>Pseudomonadati</taxon>
        <taxon>Planctomycetota</taxon>
        <taxon>Planctomycetia</taxon>
        <taxon>Planctomycetales</taxon>
        <taxon>Planctomycetaceae</taxon>
        <taxon>Polystyrenella</taxon>
    </lineage>
</organism>